<accession>A0ABU5HFJ6</accession>
<dbReference type="RefSeq" id="WP_321550951.1">
    <property type="nucleotide sequence ID" value="NZ_JAXIVS010000018.1"/>
</dbReference>
<dbReference type="Gene3D" id="3.30.1490.20">
    <property type="entry name" value="ATP-grasp fold, A domain"/>
    <property type="match status" value="1"/>
</dbReference>
<evidence type="ECO:0000313" key="3">
    <source>
        <dbReference type="EMBL" id="MDY7232238.1"/>
    </source>
</evidence>
<sequence>MGRTIAIINGEQYWHSYFPGDEVIYRRIQDCAWVLRDGELWCIDREAATRLDGVLWRVGAIRPQERYRTALEIIRLSGVPCVNPAEVLLRGFERLSMLAELRAAGLKTISFDVATGDDMARRLGRNFPLVVKAGNHHGGYGKARVQDNESWGDVADLLFAVEEYVTVEPYIDYRRDVRCLAVGDRYWAMEREGRGWKANVDTRKYRLIEPPEVLVQQTRAAMTHLRADTLALDFLEKEDGEFVALESNDTPGYSGFPDEVRAALANCLKQRLGAA</sequence>
<dbReference type="InterPro" id="IPR013815">
    <property type="entry name" value="ATP_grasp_subdomain_1"/>
</dbReference>
<organism evidence="3 4">
    <name type="scientific">Hyalangium rubrum</name>
    <dbReference type="NCBI Taxonomy" id="3103134"/>
    <lineage>
        <taxon>Bacteria</taxon>
        <taxon>Pseudomonadati</taxon>
        <taxon>Myxococcota</taxon>
        <taxon>Myxococcia</taxon>
        <taxon>Myxococcales</taxon>
        <taxon>Cystobacterineae</taxon>
        <taxon>Archangiaceae</taxon>
        <taxon>Hyalangium</taxon>
    </lineage>
</organism>
<dbReference type="Pfam" id="PF02750">
    <property type="entry name" value="Synapsin_C"/>
    <property type="match status" value="1"/>
</dbReference>
<dbReference type="Gene3D" id="3.30.470.20">
    <property type="entry name" value="ATP-grasp fold, B domain"/>
    <property type="match status" value="1"/>
</dbReference>
<keyword evidence="1" id="KW-0067">ATP-binding</keyword>
<protein>
    <recommendedName>
        <fullName evidence="2">ATP-grasp domain-containing protein</fullName>
    </recommendedName>
</protein>
<comment type="caution">
    <text evidence="3">The sequence shown here is derived from an EMBL/GenBank/DDBJ whole genome shotgun (WGS) entry which is preliminary data.</text>
</comment>
<dbReference type="PROSITE" id="PS50975">
    <property type="entry name" value="ATP_GRASP"/>
    <property type="match status" value="1"/>
</dbReference>
<dbReference type="EMBL" id="JAXIVS010000018">
    <property type="protein sequence ID" value="MDY7232238.1"/>
    <property type="molecule type" value="Genomic_DNA"/>
</dbReference>
<keyword evidence="1" id="KW-0547">Nucleotide-binding</keyword>
<proteinExistence type="predicted"/>
<dbReference type="PANTHER" id="PTHR21621:SF0">
    <property type="entry name" value="BETA-CITRYLGLUTAMATE SYNTHASE B-RELATED"/>
    <property type="match status" value="1"/>
</dbReference>
<name>A0ABU5HFJ6_9BACT</name>
<feature type="domain" description="ATP-grasp" evidence="2">
    <location>
        <begin position="98"/>
        <end position="273"/>
    </location>
</feature>
<keyword evidence="4" id="KW-1185">Reference proteome</keyword>
<evidence type="ECO:0000313" key="4">
    <source>
        <dbReference type="Proteomes" id="UP001291309"/>
    </source>
</evidence>
<dbReference type="SUPFAM" id="SSF56059">
    <property type="entry name" value="Glutathione synthetase ATP-binding domain-like"/>
    <property type="match status" value="1"/>
</dbReference>
<dbReference type="InterPro" id="IPR011761">
    <property type="entry name" value="ATP-grasp"/>
</dbReference>
<dbReference type="InterPro" id="IPR020898">
    <property type="entry name" value="Synapsin_ATP-bd_dom"/>
</dbReference>
<evidence type="ECO:0000256" key="1">
    <source>
        <dbReference type="PROSITE-ProRule" id="PRU00409"/>
    </source>
</evidence>
<gene>
    <name evidence="3" type="ORF">SYV04_37970</name>
</gene>
<dbReference type="PANTHER" id="PTHR21621">
    <property type="entry name" value="RIBOSOMAL PROTEIN S6 MODIFICATION PROTEIN"/>
    <property type="match status" value="1"/>
</dbReference>
<evidence type="ECO:0000259" key="2">
    <source>
        <dbReference type="PROSITE" id="PS50975"/>
    </source>
</evidence>
<reference evidence="3 4" key="1">
    <citation type="submission" date="2023-12" db="EMBL/GenBank/DDBJ databases">
        <title>the genome sequence of Hyalangium sp. s54d21.</title>
        <authorList>
            <person name="Zhang X."/>
        </authorList>
    </citation>
    <scope>NUCLEOTIDE SEQUENCE [LARGE SCALE GENOMIC DNA]</scope>
    <source>
        <strain evidence="4">s54d21</strain>
    </source>
</reference>
<dbReference type="Proteomes" id="UP001291309">
    <property type="component" value="Unassembled WGS sequence"/>
</dbReference>